<reference evidence="2" key="1">
    <citation type="submission" date="2020-03" db="EMBL/GenBank/DDBJ databases">
        <authorList>
            <person name="Weist P."/>
        </authorList>
    </citation>
    <scope>NUCLEOTIDE SEQUENCE</scope>
</reference>
<comment type="caution">
    <text evidence="2">The sequence shown here is derived from an EMBL/GenBank/DDBJ whole genome shotgun (WGS) entry which is preliminary data.</text>
</comment>
<evidence type="ECO:0000313" key="2">
    <source>
        <dbReference type="EMBL" id="CAB1451581.1"/>
    </source>
</evidence>
<dbReference type="AlphaFoldDB" id="A0A9N7VFW0"/>
<sequence>MAALLDEDDTFIDIPGTLQASGDEEVLEVKSGDPGLQRRLMLHSGGRASGPGPSQPHATARTQFETGAGLEVEAGPEAGRMVMGSESTVKMRIAEEVIPHYTQQLRERVQPDMITLGSLSLQQQVAQEGPVKSREWATRSKKLIAFLTGNMKHLIPSHRQAGAPVILLYSEELREVARRQSEATAYYITADKIERPRKRERGGVVVVGRITESPSLRVLGEGQEEAMAKFEQMTERPGSSSSASRPMWQSTFCVISQCVESPEKRFQREDGRLPANTTEDPSLEPLISSAQGPCVVSKTA</sequence>
<feature type="region of interest" description="Disordered" evidence="1">
    <location>
        <begin position="265"/>
        <end position="300"/>
    </location>
</feature>
<keyword evidence="3" id="KW-1185">Reference proteome</keyword>
<dbReference type="Proteomes" id="UP001153269">
    <property type="component" value="Unassembled WGS sequence"/>
</dbReference>
<evidence type="ECO:0000256" key="1">
    <source>
        <dbReference type="SAM" id="MobiDB-lite"/>
    </source>
</evidence>
<gene>
    <name evidence="2" type="ORF">PLEPLA_LOCUS39275</name>
</gene>
<dbReference type="EMBL" id="CADEAL010004092">
    <property type="protein sequence ID" value="CAB1451581.1"/>
    <property type="molecule type" value="Genomic_DNA"/>
</dbReference>
<protein>
    <submittedName>
        <fullName evidence="2">Uncharacterized protein</fullName>
    </submittedName>
</protein>
<name>A0A9N7VFW0_PLEPL</name>
<evidence type="ECO:0000313" key="3">
    <source>
        <dbReference type="Proteomes" id="UP001153269"/>
    </source>
</evidence>
<organism evidence="2 3">
    <name type="scientific">Pleuronectes platessa</name>
    <name type="common">European plaice</name>
    <dbReference type="NCBI Taxonomy" id="8262"/>
    <lineage>
        <taxon>Eukaryota</taxon>
        <taxon>Metazoa</taxon>
        <taxon>Chordata</taxon>
        <taxon>Craniata</taxon>
        <taxon>Vertebrata</taxon>
        <taxon>Euteleostomi</taxon>
        <taxon>Actinopterygii</taxon>
        <taxon>Neopterygii</taxon>
        <taxon>Teleostei</taxon>
        <taxon>Neoteleostei</taxon>
        <taxon>Acanthomorphata</taxon>
        <taxon>Carangaria</taxon>
        <taxon>Pleuronectiformes</taxon>
        <taxon>Pleuronectoidei</taxon>
        <taxon>Pleuronectidae</taxon>
        <taxon>Pleuronectes</taxon>
    </lineage>
</organism>
<accession>A0A9N7VFW0</accession>
<proteinExistence type="predicted"/>